<evidence type="ECO:0000256" key="7">
    <source>
        <dbReference type="SAM" id="Phobius"/>
    </source>
</evidence>
<dbReference type="NCBIfam" id="NF043063">
    <property type="entry name" value="MMSYN1_0411"/>
    <property type="match status" value="1"/>
</dbReference>
<dbReference type="Proteomes" id="UP000018550">
    <property type="component" value="Chromosome"/>
</dbReference>
<dbReference type="PANTHER" id="PTHR33545">
    <property type="entry name" value="UPF0750 MEMBRANE PROTEIN YITT-RELATED"/>
    <property type="match status" value="1"/>
</dbReference>
<protein>
    <recommendedName>
        <fullName evidence="10">YitT family protein</fullName>
    </recommendedName>
</protein>
<dbReference type="AlphaFoldDB" id="V5RJH3"/>
<dbReference type="GO" id="GO:0005886">
    <property type="term" value="C:plasma membrane"/>
    <property type="evidence" value="ECO:0007669"/>
    <property type="project" value="UniProtKB-SubCell"/>
</dbReference>
<keyword evidence="2" id="KW-1003">Cell membrane</keyword>
<keyword evidence="3 7" id="KW-0812">Transmembrane</keyword>
<accession>V5RJH3</accession>
<dbReference type="eggNOG" id="COG1284">
    <property type="taxonomic scope" value="Bacteria"/>
</dbReference>
<dbReference type="PATRIC" id="fig|1276258.3.peg.414"/>
<feature type="transmembrane region" description="Helical" evidence="7">
    <location>
        <begin position="136"/>
        <end position="152"/>
    </location>
</feature>
<dbReference type="KEGG" id="sapi:SAPIS_v1c04150"/>
<evidence type="ECO:0008006" key="10">
    <source>
        <dbReference type="Google" id="ProtNLM"/>
    </source>
</evidence>
<feature type="transmembrane region" description="Helical" evidence="7">
    <location>
        <begin position="203"/>
        <end position="220"/>
    </location>
</feature>
<evidence type="ECO:0000256" key="4">
    <source>
        <dbReference type="ARBA" id="ARBA00022989"/>
    </source>
</evidence>
<feature type="transmembrane region" description="Helical" evidence="7">
    <location>
        <begin position="81"/>
        <end position="100"/>
    </location>
</feature>
<dbReference type="InterPro" id="IPR003740">
    <property type="entry name" value="YitT"/>
</dbReference>
<dbReference type="InterPro" id="IPR051461">
    <property type="entry name" value="UPF0750_membrane"/>
</dbReference>
<sequence>MNDDILNDKATKTLEDLVIDEPKESFHSKSEQRTIKKAAKELAKNEGNTIELSNIESIVMSKREQRLLVQEYFKSKFWRELGKLALAALMITITFDYFISATGRTGLFPAGVGAIARFLAILTFPTDIGLQSSFYFIYYFTINIPLMIFGYFKLGKKFTFTTVLFIILQIAFDQILQIIPFFNPTDFHIIINFSLIQNLSNSWNTSIWLFIFGSLGGVLLGASYSIVYKIGSSSGGADFLTIFFSKIKNKPVGNLNRNANFMILGFIIIMNSIILPASMLSAEQKMNALYNLSVDDAFQTYTKDGKNLIESLFEYVLGKDNRGPAYLDPAFSKYFDLLGDAKAKEIYSVSELIDYLVSKQPDNNYLYRYLVQLACNNGFGENLAGWTLVKVKLTFIFGPSLFASIVLILCSSATTNALYPKFKLRTYLITTNQPKEINNFFLERGFQNDIVTWDGTNRINKNYLHRSVIMVAMSVMDWDSLEKEVFLIDPQAKINILKTKAVKGIFNYEIKKNDERDFIHRKINSDEMELEKIRQIAIVKLNRETERQNRKNNKKRRDNISLDKNGFVRANKHKNNRMTQKDIYDE</sequence>
<dbReference type="STRING" id="1276258.SAPIS_v1c04150"/>
<evidence type="ECO:0000256" key="3">
    <source>
        <dbReference type="ARBA" id="ARBA00022692"/>
    </source>
</evidence>
<dbReference type="Pfam" id="PF02588">
    <property type="entry name" value="YitT_membrane"/>
    <property type="match status" value="1"/>
</dbReference>
<dbReference type="RefSeq" id="WP_023789195.1">
    <property type="nucleotide sequence ID" value="NC_022998.1"/>
</dbReference>
<evidence type="ECO:0000256" key="1">
    <source>
        <dbReference type="ARBA" id="ARBA00004651"/>
    </source>
</evidence>
<evidence type="ECO:0000256" key="2">
    <source>
        <dbReference type="ARBA" id="ARBA00022475"/>
    </source>
</evidence>
<dbReference type="PANTHER" id="PTHR33545:SF5">
    <property type="entry name" value="UPF0750 MEMBRANE PROTEIN YITT"/>
    <property type="match status" value="1"/>
</dbReference>
<feature type="transmembrane region" description="Helical" evidence="7">
    <location>
        <begin position="259"/>
        <end position="282"/>
    </location>
</feature>
<evidence type="ECO:0000256" key="6">
    <source>
        <dbReference type="SAM" id="MobiDB-lite"/>
    </source>
</evidence>
<name>V5RJH3_SPIAP</name>
<evidence type="ECO:0000313" key="9">
    <source>
        <dbReference type="Proteomes" id="UP000018550"/>
    </source>
</evidence>
<organism evidence="8 9">
    <name type="scientific">Spiroplasma apis B31</name>
    <dbReference type="NCBI Taxonomy" id="1276258"/>
    <lineage>
        <taxon>Bacteria</taxon>
        <taxon>Bacillati</taxon>
        <taxon>Mycoplasmatota</taxon>
        <taxon>Mollicutes</taxon>
        <taxon>Entomoplasmatales</taxon>
        <taxon>Spiroplasmataceae</taxon>
        <taxon>Spiroplasma</taxon>
    </lineage>
</organism>
<dbReference type="OrthoDB" id="395820at2"/>
<feature type="transmembrane region" description="Helical" evidence="7">
    <location>
        <begin position="396"/>
        <end position="419"/>
    </location>
</feature>
<evidence type="ECO:0000313" key="8">
    <source>
        <dbReference type="EMBL" id="AHB36261.1"/>
    </source>
</evidence>
<reference evidence="8 9" key="1">
    <citation type="journal article" date="2014" name="Genome Announc.">
        <title>Complete Genome Sequence of Spiroplasma apis B31T (ATCC 33834), a Bacterium Associated with May Disease of Honeybees (Apis mellifera).</title>
        <authorList>
            <person name="Ku C."/>
            <person name="Lo W.S."/>
            <person name="Chen L.L."/>
            <person name="Kuo C.H."/>
        </authorList>
    </citation>
    <scope>NUCLEOTIDE SEQUENCE [LARGE SCALE GENOMIC DNA]</scope>
    <source>
        <strain evidence="8">B31</strain>
    </source>
</reference>
<feature type="region of interest" description="Disordered" evidence="6">
    <location>
        <begin position="544"/>
        <end position="586"/>
    </location>
</feature>
<proteinExistence type="predicted"/>
<keyword evidence="5 7" id="KW-0472">Membrane</keyword>
<dbReference type="HOGENOM" id="CLU_543825_0_0_14"/>
<dbReference type="EMBL" id="CP006682">
    <property type="protein sequence ID" value="AHB36261.1"/>
    <property type="molecule type" value="Genomic_DNA"/>
</dbReference>
<gene>
    <name evidence="8" type="ORF">SAPIS_v1c04150</name>
</gene>
<evidence type="ECO:0000256" key="5">
    <source>
        <dbReference type="ARBA" id="ARBA00023136"/>
    </source>
</evidence>
<comment type="subcellular location">
    <subcellularLocation>
        <location evidence="1">Cell membrane</location>
        <topology evidence="1">Multi-pass membrane protein</topology>
    </subcellularLocation>
</comment>
<keyword evidence="9" id="KW-1185">Reference proteome</keyword>
<keyword evidence="4 7" id="KW-1133">Transmembrane helix</keyword>